<dbReference type="InterPro" id="IPR007527">
    <property type="entry name" value="Znf_SWIM"/>
</dbReference>
<dbReference type="RefSeq" id="WP_206964981.1">
    <property type="nucleotide sequence ID" value="NZ_JAFLVX010000011.1"/>
</dbReference>
<dbReference type="PANTHER" id="PTHR38133:SF1">
    <property type="entry name" value="SLR1429 PROTEIN"/>
    <property type="match status" value="1"/>
</dbReference>
<dbReference type="PANTHER" id="PTHR38133">
    <property type="entry name" value="SLR1429 PROTEIN"/>
    <property type="match status" value="1"/>
</dbReference>
<keyword evidence="1" id="KW-0862">Zinc</keyword>
<keyword evidence="4" id="KW-1185">Reference proteome</keyword>
<evidence type="ECO:0000256" key="1">
    <source>
        <dbReference type="PROSITE-ProRule" id="PRU00325"/>
    </source>
</evidence>
<organism evidence="3 4">
    <name type="scientific">Candidatus Vagococcus giribetii</name>
    <dbReference type="NCBI Taxonomy" id="2230876"/>
    <lineage>
        <taxon>Bacteria</taxon>
        <taxon>Bacillati</taxon>
        <taxon>Bacillota</taxon>
        <taxon>Bacilli</taxon>
        <taxon>Lactobacillales</taxon>
        <taxon>Enterococcaceae</taxon>
        <taxon>Vagococcus</taxon>
    </lineage>
</organism>
<keyword evidence="1" id="KW-0479">Metal-binding</keyword>
<feature type="domain" description="SWIM-type" evidence="2">
    <location>
        <begin position="151"/>
        <end position="181"/>
    </location>
</feature>
<comment type="caution">
    <text evidence="3">The sequence shown here is derived from an EMBL/GenBank/DDBJ whole genome shotgun (WGS) entry which is preliminary data.</text>
</comment>
<sequence>MGYYGFPVRETVAEKRARNARALQNFKKLNPQVTIKQIQVKGNRIGTSFWGKAWCDNLSHYADYGNRICRGKSYLKEGAVFDLNIQKGTVTGLVAGSNITPYHVTITIRPLTNNRLVKKIDGNIESLEELAEGKFPIEFGHIFLTRNHGLFPTSKEITFKCTCPDSAKMCKHISACFYAIGLNLMKNHSSYLS</sequence>
<evidence type="ECO:0000259" key="2">
    <source>
        <dbReference type="PROSITE" id="PS50966"/>
    </source>
</evidence>
<name>A0ABS3HQQ0_9ENTE</name>
<dbReference type="EMBL" id="JAFLVX010000011">
    <property type="protein sequence ID" value="MBO0476079.1"/>
    <property type="molecule type" value="Genomic_DNA"/>
</dbReference>
<gene>
    <name evidence="3" type="ORF">DOK76_03295</name>
</gene>
<keyword evidence="1" id="KW-0863">Zinc-finger</keyword>
<evidence type="ECO:0000313" key="4">
    <source>
        <dbReference type="Proteomes" id="UP000664857"/>
    </source>
</evidence>
<proteinExistence type="predicted"/>
<dbReference type="Proteomes" id="UP000664857">
    <property type="component" value="Unassembled WGS sequence"/>
</dbReference>
<protein>
    <recommendedName>
        <fullName evidence="2">SWIM-type domain-containing protein</fullName>
    </recommendedName>
</protein>
<reference evidence="3 4" key="1">
    <citation type="submission" date="2021-03" db="EMBL/GenBank/DDBJ databases">
        <title>Enterococcal diversity collection.</title>
        <authorList>
            <person name="Gilmore M.S."/>
            <person name="Schwartzman J."/>
            <person name="Van Tyne D."/>
            <person name="Martin M."/>
            <person name="Earl A.M."/>
            <person name="Manson A.L."/>
            <person name="Straub T."/>
            <person name="Salamzade R."/>
            <person name="Saavedra J."/>
            <person name="Lebreton F."/>
            <person name="Prichula J."/>
            <person name="Schaufler K."/>
            <person name="Gaca A."/>
            <person name="Sgardioli B."/>
            <person name="Wagenaar J."/>
            <person name="Strong T."/>
        </authorList>
    </citation>
    <scope>NUCLEOTIDE SEQUENCE [LARGE SCALE GENOMIC DNA]</scope>
    <source>
        <strain evidence="3 4">DIV0080</strain>
    </source>
</reference>
<accession>A0ABS3HQQ0</accession>
<dbReference type="PROSITE" id="PS50966">
    <property type="entry name" value="ZF_SWIM"/>
    <property type="match status" value="1"/>
</dbReference>
<evidence type="ECO:0000313" key="3">
    <source>
        <dbReference type="EMBL" id="MBO0476079.1"/>
    </source>
</evidence>